<proteinExistence type="predicted"/>
<dbReference type="Proteomes" id="UP000184301">
    <property type="component" value="Unassembled WGS sequence"/>
</dbReference>
<dbReference type="PANTHER" id="PTHR43280">
    <property type="entry name" value="ARAC-FAMILY TRANSCRIPTIONAL REGULATOR"/>
    <property type="match status" value="1"/>
</dbReference>
<dbReference type="InterPro" id="IPR003313">
    <property type="entry name" value="AraC-bd"/>
</dbReference>
<keyword evidence="6" id="KW-1185">Reference proteome</keyword>
<keyword evidence="1" id="KW-0805">Transcription regulation</keyword>
<dbReference type="Pfam" id="PF12833">
    <property type="entry name" value="HTH_18"/>
    <property type="match status" value="1"/>
</dbReference>
<gene>
    <name evidence="5" type="ORF">SAMN02745243_02990</name>
</gene>
<dbReference type="InterPro" id="IPR018062">
    <property type="entry name" value="HTH_AraC-typ_CS"/>
</dbReference>
<dbReference type="InterPro" id="IPR037923">
    <property type="entry name" value="HTH-like"/>
</dbReference>
<dbReference type="EMBL" id="FQZY01000051">
    <property type="protein sequence ID" value="SHK46225.1"/>
    <property type="molecule type" value="Genomic_DNA"/>
</dbReference>
<organism evidence="5 6">
    <name type="scientific">Hespellia stercorisuis DSM 15480</name>
    <dbReference type="NCBI Taxonomy" id="1121950"/>
    <lineage>
        <taxon>Bacteria</taxon>
        <taxon>Bacillati</taxon>
        <taxon>Bacillota</taxon>
        <taxon>Clostridia</taxon>
        <taxon>Lachnospirales</taxon>
        <taxon>Lachnospiraceae</taxon>
        <taxon>Hespellia</taxon>
    </lineage>
</organism>
<dbReference type="SUPFAM" id="SSF51215">
    <property type="entry name" value="Regulatory protein AraC"/>
    <property type="match status" value="1"/>
</dbReference>
<dbReference type="InterPro" id="IPR009057">
    <property type="entry name" value="Homeodomain-like_sf"/>
</dbReference>
<accession>A0A1M6SNF4</accession>
<sequence>MANISKIKLEYYQISSGEDLVAKLGSVGIRNYGRDRFEKEIPRNHYHNLLEIGICRQGKGTIIFNKERIPYSDGTIIIVPANYPHNVVSTMGENSFWEVIYVNPMEFLKEYYEKREVENLRRRIEIRAILLQKEEIPLFARELDCLMDQIRIKDFGYKNCVKGLLYTLLMEIVKINSQDIWIMEKEEKMDRDKLEKLKKALAYVEENYAEEIRISDIADASYISESYLRKIFAENYNMTPIQYVNFVRISHACKILQKEAISITDVARRVGFDNMSTFIKNFKRITGKTPKIWVKENRLNQ</sequence>
<dbReference type="GO" id="GO:0043565">
    <property type="term" value="F:sequence-specific DNA binding"/>
    <property type="evidence" value="ECO:0007669"/>
    <property type="project" value="InterPro"/>
</dbReference>
<evidence type="ECO:0000256" key="2">
    <source>
        <dbReference type="ARBA" id="ARBA00023125"/>
    </source>
</evidence>
<dbReference type="RefSeq" id="WP_073111894.1">
    <property type="nucleotide sequence ID" value="NZ_FQZY01000051.1"/>
</dbReference>
<feature type="domain" description="HTH araC/xylS-type" evidence="4">
    <location>
        <begin position="198"/>
        <end position="296"/>
    </location>
</feature>
<dbReference type="SMART" id="SM00342">
    <property type="entry name" value="HTH_ARAC"/>
    <property type="match status" value="1"/>
</dbReference>
<dbReference type="InterPro" id="IPR018060">
    <property type="entry name" value="HTH_AraC"/>
</dbReference>
<evidence type="ECO:0000259" key="4">
    <source>
        <dbReference type="PROSITE" id="PS01124"/>
    </source>
</evidence>
<dbReference type="STRING" id="1121950.SAMN02745243_02990"/>
<evidence type="ECO:0000313" key="5">
    <source>
        <dbReference type="EMBL" id="SHK46225.1"/>
    </source>
</evidence>
<evidence type="ECO:0000256" key="3">
    <source>
        <dbReference type="ARBA" id="ARBA00023163"/>
    </source>
</evidence>
<dbReference type="PANTHER" id="PTHR43280:SF28">
    <property type="entry name" value="HTH-TYPE TRANSCRIPTIONAL ACTIVATOR RHAS"/>
    <property type="match status" value="1"/>
</dbReference>
<dbReference type="Pfam" id="PF02311">
    <property type="entry name" value="AraC_binding"/>
    <property type="match status" value="1"/>
</dbReference>
<dbReference type="Gene3D" id="2.60.120.10">
    <property type="entry name" value="Jelly Rolls"/>
    <property type="match status" value="1"/>
</dbReference>
<reference evidence="5 6" key="1">
    <citation type="submission" date="2016-11" db="EMBL/GenBank/DDBJ databases">
        <authorList>
            <person name="Jaros S."/>
            <person name="Januszkiewicz K."/>
            <person name="Wedrychowicz H."/>
        </authorList>
    </citation>
    <scope>NUCLEOTIDE SEQUENCE [LARGE SCALE GENOMIC DNA]</scope>
    <source>
        <strain evidence="5 6">DSM 15480</strain>
    </source>
</reference>
<dbReference type="SUPFAM" id="SSF46689">
    <property type="entry name" value="Homeodomain-like"/>
    <property type="match status" value="2"/>
</dbReference>
<dbReference type="GO" id="GO:0003700">
    <property type="term" value="F:DNA-binding transcription factor activity"/>
    <property type="evidence" value="ECO:0007669"/>
    <property type="project" value="InterPro"/>
</dbReference>
<dbReference type="PROSITE" id="PS00041">
    <property type="entry name" value="HTH_ARAC_FAMILY_1"/>
    <property type="match status" value="1"/>
</dbReference>
<name>A0A1M6SNF4_9FIRM</name>
<protein>
    <submittedName>
        <fullName evidence="5">AraC-type DNA-binding protein</fullName>
    </submittedName>
</protein>
<dbReference type="InterPro" id="IPR014710">
    <property type="entry name" value="RmlC-like_jellyroll"/>
</dbReference>
<keyword evidence="3" id="KW-0804">Transcription</keyword>
<evidence type="ECO:0000313" key="6">
    <source>
        <dbReference type="Proteomes" id="UP000184301"/>
    </source>
</evidence>
<dbReference type="AlphaFoldDB" id="A0A1M6SNF4"/>
<dbReference type="OrthoDB" id="337756at2"/>
<dbReference type="Gene3D" id="1.10.10.60">
    <property type="entry name" value="Homeodomain-like"/>
    <property type="match status" value="2"/>
</dbReference>
<evidence type="ECO:0000256" key="1">
    <source>
        <dbReference type="ARBA" id="ARBA00023015"/>
    </source>
</evidence>
<keyword evidence="2 5" id="KW-0238">DNA-binding</keyword>
<dbReference type="PROSITE" id="PS01124">
    <property type="entry name" value="HTH_ARAC_FAMILY_2"/>
    <property type="match status" value="1"/>
</dbReference>